<evidence type="ECO:0000313" key="18">
    <source>
        <dbReference type="EMBL" id="KAK7834905.1"/>
    </source>
</evidence>
<protein>
    <recommendedName>
        <fullName evidence="13">Reelin</fullName>
    </recommendedName>
</protein>
<evidence type="ECO:0000256" key="5">
    <source>
        <dbReference type="ARBA" id="ARBA00022670"/>
    </source>
</evidence>
<dbReference type="InterPro" id="IPR000742">
    <property type="entry name" value="EGF"/>
</dbReference>
<evidence type="ECO:0000313" key="19">
    <source>
        <dbReference type="Proteomes" id="UP001488838"/>
    </source>
</evidence>
<dbReference type="GO" id="GO:0046872">
    <property type="term" value="F:metal ion binding"/>
    <property type="evidence" value="ECO:0007669"/>
    <property type="project" value="UniProtKB-KW"/>
</dbReference>
<dbReference type="AlphaFoldDB" id="A0AAW0K6D2"/>
<organism evidence="18 19">
    <name type="scientific">Myodes glareolus</name>
    <name type="common">Bank vole</name>
    <name type="synonym">Clethrionomys glareolus</name>
    <dbReference type="NCBI Taxonomy" id="447135"/>
    <lineage>
        <taxon>Eukaryota</taxon>
        <taxon>Metazoa</taxon>
        <taxon>Chordata</taxon>
        <taxon>Craniata</taxon>
        <taxon>Vertebrata</taxon>
        <taxon>Euteleostomi</taxon>
        <taxon>Mammalia</taxon>
        <taxon>Eutheria</taxon>
        <taxon>Euarchontoglires</taxon>
        <taxon>Glires</taxon>
        <taxon>Rodentia</taxon>
        <taxon>Myomorpha</taxon>
        <taxon>Muroidea</taxon>
        <taxon>Cricetidae</taxon>
        <taxon>Arvicolinae</taxon>
        <taxon>Myodes</taxon>
    </lineage>
</organism>
<proteinExistence type="inferred from homology"/>
<feature type="domain" description="EGF-like" evidence="16">
    <location>
        <begin position="77"/>
        <end position="88"/>
    </location>
</feature>
<evidence type="ECO:0000256" key="11">
    <source>
        <dbReference type="ARBA" id="ARBA00022889"/>
    </source>
</evidence>
<dbReference type="CDD" id="cd10051">
    <property type="entry name" value="Reelin_repeat_7_subrepeat_2"/>
    <property type="match status" value="1"/>
</dbReference>
<dbReference type="GO" id="GO:0001764">
    <property type="term" value="P:neuron migration"/>
    <property type="evidence" value="ECO:0007669"/>
    <property type="project" value="InterPro"/>
</dbReference>
<dbReference type="GO" id="GO:0005615">
    <property type="term" value="C:extracellular space"/>
    <property type="evidence" value="ECO:0007669"/>
    <property type="project" value="TreeGrafter"/>
</dbReference>
<dbReference type="InterPro" id="IPR049419">
    <property type="entry name" value="Reelin_subrepeat-B"/>
</dbReference>
<dbReference type="PANTHER" id="PTHR11841">
    <property type="entry name" value="REELIN"/>
    <property type="match status" value="1"/>
</dbReference>
<dbReference type="CDD" id="cd10050">
    <property type="entry name" value="Reelin_repeat_6_subrepeat_2"/>
    <property type="match status" value="1"/>
</dbReference>
<keyword evidence="4" id="KW-0272">Extracellular matrix</keyword>
<keyword evidence="10" id="KW-0106">Calcium</keyword>
<gene>
    <name evidence="18" type="ORF">U0070_022876</name>
</gene>
<keyword evidence="3" id="KW-0964">Secreted</keyword>
<evidence type="ECO:0000256" key="13">
    <source>
        <dbReference type="ARBA" id="ARBA00023900"/>
    </source>
</evidence>
<evidence type="ECO:0000256" key="9">
    <source>
        <dbReference type="ARBA" id="ARBA00022833"/>
    </source>
</evidence>
<evidence type="ECO:0000256" key="10">
    <source>
        <dbReference type="ARBA" id="ARBA00022837"/>
    </source>
</evidence>
<dbReference type="GO" id="GO:0070325">
    <property type="term" value="F:lipoprotein particle receptor binding"/>
    <property type="evidence" value="ECO:0007669"/>
    <property type="project" value="InterPro"/>
</dbReference>
<dbReference type="InterPro" id="IPR034968">
    <property type="entry name" value="Reelin"/>
</dbReference>
<evidence type="ECO:0000259" key="16">
    <source>
        <dbReference type="PROSITE" id="PS00022"/>
    </source>
</evidence>
<dbReference type="PANTHER" id="PTHR11841:SF1">
    <property type="entry name" value="REELIN"/>
    <property type="match status" value="1"/>
</dbReference>
<dbReference type="Pfam" id="PF23106">
    <property type="entry name" value="EGF_Teneurin"/>
    <property type="match status" value="1"/>
</dbReference>
<comment type="function">
    <text evidence="15">Extracellular matrix serine protease secreted by pioneer neurons that plays a role in layering of neurons in the cerebral cortex and cerebellum by coordinating cell positioning during neurodevelopment. Regulates microtubule function in neurons and neuronal migration. Binding to the extracellular domains of lipoprotein receptors VLDLR and LRP8/APOER2 induces tyrosine phosphorylation of DAB1 and modulation of TAU phosphorylation. Affects migration of sympathetic preganglionic neurons in the spinal cord, where it seems to act as a barrier to neuronal migration. Enzymatic activity is important for the modulation of cell adhesion.</text>
</comment>
<dbReference type="PROSITE" id="PS01186">
    <property type="entry name" value="EGF_2"/>
    <property type="match status" value="1"/>
</dbReference>
<dbReference type="CDD" id="cd10043">
    <property type="entry name" value="Reelin_repeat_7_subrepeat_1"/>
    <property type="match status" value="1"/>
</dbReference>
<dbReference type="Proteomes" id="UP001488838">
    <property type="component" value="Unassembled WGS sequence"/>
</dbReference>
<evidence type="ECO:0000259" key="17">
    <source>
        <dbReference type="PROSITE" id="PS01186"/>
    </source>
</evidence>
<dbReference type="CDD" id="cd10052">
    <property type="entry name" value="Reelin_repeat_8_subrepeat_2"/>
    <property type="match status" value="1"/>
</dbReference>
<evidence type="ECO:0000256" key="15">
    <source>
        <dbReference type="ARBA" id="ARBA00046064"/>
    </source>
</evidence>
<dbReference type="SUPFAM" id="SSF50939">
    <property type="entry name" value="Sialidases"/>
    <property type="match status" value="2"/>
</dbReference>
<feature type="domain" description="EGF-like" evidence="16 17">
    <location>
        <begin position="469"/>
        <end position="480"/>
    </location>
</feature>
<comment type="similarity">
    <text evidence="12">Belongs to the reelin family.</text>
</comment>
<evidence type="ECO:0000256" key="2">
    <source>
        <dbReference type="ARBA" id="ARBA00022473"/>
    </source>
</evidence>
<evidence type="ECO:0000256" key="12">
    <source>
        <dbReference type="ARBA" id="ARBA00023773"/>
    </source>
</evidence>
<dbReference type="FunFam" id="2.60.120.260:FF:000052">
    <property type="entry name" value="Reelin"/>
    <property type="match status" value="1"/>
</dbReference>
<keyword evidence="2" id="KW-0217">Developmental protein</keyword>
<keyword evidence="8" id="KW-0720">Serine protease</keyword>
<dbReference type="FunFam" id="2.60.120.260:FF:000056">
    <property type="entry name" value="reelin"/>
    <property type="match status" value="1"/>
</dbReference>
<evidence type="ECO:0000256" key="8">
    <source>
        <dbReference type="ARBA" id="ARBA00022825"/>
    </source>
</evidence>
<dbReference type="SMART" id="SM00181">
    <property type="entry name" value="EGF"/>
    <property type="match status" value="3"/>
</dbReference>
<evidence type="ECO:0000256" key="4">
    <source>
        <dbReference type="ARBA" id="ARBA00022530"/>
    </source>
</evidence>
<dbReference type="Gene3D" id="2.60.120.260">
    <property type="entry name" value="Galactose-binding domain-like"/>
    <property type="match status" value="7"/>
</dbReference>
<sequence>MPQKQQLVAAVIIRDLQDKQRHLPRDVPKHSSQATRFRWHQPAPFDKQQTWAIDNVYIGDGCLDMCSGHGRCIQGSCVCDEQWGGLYCDEPMTSLPTQLKDNFNRAPSNQNWLTVNGGKLSTVCGAVASGLALHFSGGCSRLLVTVDLNLTNAEFIQFYFMYGCLITPSNRNQGVLLEYSVNGGITWNLLMEIFYDQYSKPGFVSELQYLGCQAWEGSQFVNILLPPDAKEIATRFRWWQPRHDGLDQNDWAIDNVLISGSADQRTVMLDTFSSAPVPQHERSPADAGPVGRIAFDMFMEDKTSVNENWLFHDDCTVERFCDSPDAVMICGSHDGREVYAVTHDLTPTEGWILQFKISVGCKVSEKIAQNQIHVQYSTDFGVSWNYLVPQCLPADPKCSGIVSQPSVFFPTKGWKRITYPLPESLVGNPVRFRFYQKYSDVQWAIDNFYLGPGCLDNCRGHGDCLKEQCICDPGYSGPNCYLTHTLKTFLKERFDSEEIKPDLWMSLEGGSTCTECGILAENTALYFGGSTVRQAITQDLDLRGAKFLQYWGRIGSENNMTSCHRPVCRKEGVLLDYSKDGGITWTLLHEMDFQKYISVRHDYILLPEDALTNTTRLRWWQPFVISNGIVVAGVERAQWALDNILIGGAEINPSQLVDTFDDEGSSHEENWSFYPNAVRTAGFCGNPSFHLYWPNKKKDKTHNALSSRELIIQPGYMMQFKVRENDTESSNSYIVVGCEASSCGDLHSVMLEYTKDASLALPGVLITRVSGFDCCSSDSWQLVQTQCLPSSSNSLGCSPFQFHEATIYNAVNSSSWKRITIQLPDHGFELFPQITVPTGRGWTRQAEEWLLTLFVFLGSLSATQFRWIQKGEETEKQSWAIDHVYIGEACPKLCSGHGYCTTGAVCICDESFQGLHPALLLKPGDDCSVFSHELPSYIKDNFESARVTEANWETIQGGAIGSGCGQLAPYAHGDSLYFNGCQIRQAATKPLDLTRASKIMFVLQIGSTSQTDSCNSDLSGPHAVDKAVLLQYSVNNGITWHVIAQHQPKDFMQAQRVSYNVPLEARVKGVLLRWWQPRHNGTGHDQWALDHVEVVLTREFDENKFNTFEKRFKPFKLEMKMLTKVTKSLLLTAKDHSKTKLHDEFFTAAWAQALLQQKKKLTKGCQTVDMALQPATAEMHKSKISVAL</sequence>
<keyword evidence="7" id="KW-0378">Hydrolase</keyword>
<comment type="subunit">
    <text evidence="14">Oligomer of disulfide-linked homodimers.</text>
</comment>
<keyword evidence="6" id="KW-0479">Metal-binding</keyword>
<keyword evidence="19" id="KW-1185">Reference proteome</keyword>
<name>A0AAW0K6D2_MYOGA</name>
<reference evidence="18 19" key="1">
    <citation type="journal article" date="2023" name="bioRxiv">
        <title>Conserved and derived expression patterns and positive selection on dental genes reveal complex evolutionary context of ever-growing rodent molars.</title>
        <authorList>
            <person name="Calamari Z.T."/>
            <person name="Song A."/>
            <person name="Cohen E."/>
            <person name="Akter M."/>
            <person name="Roy R.D."/>
            <person name="Hallikas O."/>
            <person name="Christensen M.M."/>
            <person name="Li P."/>
            <person name="Marangoni P."/>
            <person name="Jernvall J."/>
            <person name="Klein O.D."/>
        </authorList>
    </citation>
    <scope>NUCLEOTIDE SEQUENCE [LARGE SCALE GENOMIC DNA]</scope>
    <source>
        <strain evidence="18">V071</strain>
    </source>
</reference>
<dbReference type="EMBL" id="JBBHLL010000003">
    <property type="protein sequence ID" value="KAK7834905.1"/>
    <property type="molecule type" value="Genomic_DNA"/>
</dbReference>
<evidence type="ECO:0000256" key="3">
    <source>
        <dbReference type="ARBA" id="ARBA00022525"/>
    </source>
</evidence>
<dbReference type="FunFam" id="2.60.120.260:FF:000042">
    <property type="entry name" value="Reelin"/>
    <property type="match status" value="1"/>
</dbReference>
<comment type="caution">
    <text evidence="18">The sequence shown here is derived from an EMBL/GenBank/DDBJ whole genome shotgun (WGS) entry which is preliminary data.</text>
</comment>
<dbReference type="Pfam" id="PF21471">
    <property type="entry name" value="Reelin_subrepeat-B"/>
    <property type="match status" value="5"/>
</dbReference>
<dbReference type="GO" id="GO:0043005">
    <property type="term" value="C:neuron projection"/>
    <property type="evidence" value="ECO:0007669"/>
    <property type="project" value="TreeGrafter"/>
</dbReference>
<dbReference type="GO" id="GO:0007417">
    <property type="term" value="P:central nervous system development"/>
    <property type="evidence" value="ECO:0007669"/>
    <property type="project" value="InterPro"/>
</dbReference>
<dbReference type="PROSITE" id="PS00022">
    <property type="entry name" value="EGF_1"/>
    <property type="match status" value="2"/>
</dbReference>
<dbReference type="InterPro" id="IPR036278">
    <property type="entry name" value="Sialidase_sf"/>
</dbReference>
<accession>A0AAW0K6D2</accession>
<keyword evidence="5" id="KW-0645">Protease</keyword>
<dbReference type="GO" id="GO:0006508">
    <property type="term" value="P:proteolysis"/>
    <property type="evidence" value="ECO:0007669"/>
    <property type="project" value="UniProtKB-KW"/>
</dbReference>
<evidence type="ECO:0000256" key="6">
    <source>
        <dbReference type="ARBA" id="ARBA00022723"/>
    </source>
</evidence>
<comment type="subcellular location">
    <subcellularLocation>
        <location evidence="1">Secreted</location>
        <location evidence="1">Extracellular space</location>
        <location evidence="1">Extracellular matrix</location>
    </subcellularLocation>
</comment>
<evidence type="ECO:0000256" key="1">
    <source>
        <dbReference type="ARBA" id="ARBA00004498"/>
    </source>
</evidence>
<keyword evidence="9" id="KW-0862">Zinc</keyword>
<evidence type="ECO:0000256" key="14">
    <source>
        <dbReference type="ARBA" id="ARBA00044961"/>
    </source>
</evidence>
<dbReference type="GO" id="GO:0008236">
    <property type="term" value="F:serine-type peptidase activity"/>
    <property type="evidence" value="ECO:0007669"/>
    <property type="project" value="UniProtKB-KW"/>
</dbReference>
<evidence type="ECO:0000256" key="7">
    <source>
        <dbReference type="ARBA" id="ARBA00022801"/>
    </source>
</evidence>
<keyword evidence="11" id="KW-0130">Cell adhesion</keyword>
<dbReference type="GO" id="GO:0007155">
    <property type="term" value="P:cell adhesion"/>
    <property type="evidence" value="ECO:0007669"/>
    <property type="project" value="UniProtKB-KW"/>
</dbReference>